<dbReference type="InterPro" id="IPR036412">
    <property type="entry name" value="HAD-like_sf"/>
</dbReference>
<dbReference type="Proteomes" id="UP000076661">
    <property type="component" value="Unassembled WGS sequence"/>
</dbReference>
<dbReference type="SUPFAM" id="SSF56784">
    <property type="entry name" value="HAD-like"/>
    <property type="match status" value="1"/>
</dbReference>
<dbReference type="Gene3D" id="1.10.150.240">
    <property type="entry name" value="Putative phosphatase, domain 2"/>
    <property type="match status" value="1"/>
</dbReference>
<dbReference type="AlphaFoldDB" id="A0A161YX32"/>
<sequence>MIEAVIFDMDGTLIDSEPMWKEAEKAVFSELGVDVTEQLAQQSASMTTIEASEFWYRHYPWHGPSIEEVANRVVNRVGNLISMRGSALEGVSDTLALLEKHQVKIGLATNAPQRLIPIVLDKLGIAAYFSVCCSSEHELEGKPHPAIYLSTAKALGVCPANCLAVEDSGTGVLAAKAANMRILAIPQDNEYDHQKFDLSDFKLRSLTEFELEYLA</sequence>
<comment type="caution">
    <text evidence="1">The sequence shown here is derived from an EMBL/GenBank/DDBJ whole genome shotgun (WGS) entry which is preliminary data.</text>
</comment>
<dbReference type="InterPro" id="IPR023214">
    <property type="entry name" value="HAD_sf"/>
</dbReference>
<dbReference type="SFLD" id="SFLDG01129">
    <property type="entry name" value="C1.5:_HAD__Beta-PGM__Phosphata"/>
    <property type="match status" value="1"/>
</dbReference>
<name>A0A161YX32_9GAMM</name>
<proteinExistence type="predicted"/>
<evidence type="ECO:0000313" key="2">
    <source>
        <dbReference type="Proteomes" id="UP000076661"/>
    </source>
</evidence>
<dbReference type="Pfam" id="PF00702">
    <property type="entry name" value="Hydrolase"/>
    <property type="match status" value="1"/>
</dbReference>
<gene>
    <name evidence="1" type="ORF">N478_01530</name>
</gene>
<evidence type="ECO:0000313" key="1">
    <source>
        <dbReference type="EMBL" id="KZN67456.1"/>
    </source>
</evidence>
<accession>A0A161YX32</accession>
<dbReference type="Gene3D" id="3.40.50.1000">
    <property type="entry name" value="HAD superfamily/HAD-like"/>
    <property type="match status" value="1"/>
</dbReference>
<dbReference type="SFLD" id="SFLDS00003">
    <property type="entry name" value="Haloacid_Dehalogenase"/>
    <property type="match status" value="1"/>
</dbReference>
<dbReference type="RefSeq" id="WP_063380809.1">
    <property type="nucleotide sequence ID" value="NZ_AUXX01000012.1"/>
</dbReference>
<reference evidence="1 2" key="1">
    <citation type="submission" date="2013-07" db="EMBL/GenBank/DDBJ databases">
        <title>Comparative Genomic and Metabolomic Analysis of Twelve Strains of Pseudoalteromonas luteoviolacea.</title>
        <authorList>
            <person name="Vynne N.G."/>
            <person name="Mansson M."/>
            <person name="Gram L."/>
        </authorList>
    </citation>
    <scope>NUCLEOTIDE SEQUENCE [LARGE SCALE GENOMIC DNA]</scope>
    <source>
        <strain evidence="1 2">S4060-1</strain>
    </source>
</reference>
<dbReference type="FunFam" id="3.40.50.1000:FF:000162">
    <property type="entry name" value="HAD-like protein"/>
    <property type="match status" value="1"/>
</dbReference>
<dbReference type="InterPro" id="IPR023198">
    <property type="entry name" value="PGP-like_dom2"/>
</dbReference>
<dbReference type="PRINTS" id="PR00413">
    <property type="entry name" value="HADHALOGNASE"/>
</dbReference>
<dbReference type="EMBL" id="AUXX01000012">
    <property type="protein sequence ID" value="KZN67456.1"/>
    <property type="molecule type" value="Genomic_DNA"/>
</dbReference>
<organism evidence="1 2">
    <name type="scientific">Pseudoalteromonas luteoviolacea S4060-1</name>
    <dbReference type="NCBI Taxonomy" id="1365257"/>
    <lineage>
        <taxon>Bacteria</taxon>
        <taxon>Pseudomonadati</taxon>
        <taxon>Pseudomonadota</taxon>
        <taxon>Gammaproteobacteria</taxon>
        <taxon>Alteromonadales</taxon>
        <taxon>Pseudoalteromonadaceae</taxon>
        <taxon>Pseudoalteromonas</taxon>
    </lineage>
</organism>
<dbReference type="NCBIfam" id="TIGR01509">
    <property type="entry name" value="HAD-SF-IA-v3"/>
    <property type="match status" value="1"/>
</dbReference>
<dbReference type="PATRIC" id="fig|1365257.3.peg.1892"/>
<evidence type="ECO:0008006" key="3">
    <source>
        <dbReference type="Google" id="ProtNLM"/>
    </source>
</evidence>
<dbReference type="SFLD" id="SFLDG01135">
    <property type="entry name" value="C1.5.6:_HAD__Beta-PGM__Phospha"/>
    <property type="match status" value="1"/>
</dbReference>
<dbReference type="InterPro" id="IPR006439">
    <property type="entry name" value="HAD-SF_hydro_IA"/>
</dbReference>
<protein>
    <recommendedName>
        <fullName evidence="3">HAD family hydrolase</fullName>
    </recommendedName>
</protein>
<dbReference type="PANTHER" id="PTHR18901">
    <property type="entry name" value="2-DEOXYGLUCOSE-6-PHOSPHATE PHOSPHATASE 2"/>
    <property type="match status" value="1"/>
</dbReference>
<dbReference type="NCBIfam" id="NF008087">
    <property type="entry name" value="PRK10826.1"/>
    <property type="match status" value="1"/>
</dbReference>
<dbReference type="PANTHER" id="PTHR18901:SF38">
    <property type="entry name" value="PSEUDOURIDINE-5'-PHOSPHATASE"/>
    <property type="match status" value="1"/>
</dbReference>